<name>X1BAB5_9ZZZZ</name>
<comment type="caution">
    <text evidence="1">The sequence shown here is derived from an EMBL/GenBank/DDBJ whole genome shotgun (WGS) entry which is preliminary data.</text>
</comment>
<reference evidence="1" key="1">
    <citation type="journal article" date="2014" name="Front. Microbiol.">
        <title>High frequency of phylogenetically diverse reductive dehalogenase-homologous genes in deep subseafloor sedimentary metagenomes.</title>
        <authorList>
            <person name="Kawai M."/>
            <person name="Futagami T."/>
            <person name="Toyoda A."/>
            <person name="Takaki Y."/>
            <person name="Nishi S."/>
            <person name="Hori S."/>
            <person name="Arai W."/>
            <person name="Tsubouchi T."/>
            <person name="Morono Y."/>
            <person name="Uchiyama I."/>
            <person name="Ito T."/>
            <person name="Fujiyama A."/>
            <person name="Inagaki F."/>
            <person name="Takami H."/>
        </authorList>
    </citation>
    <scope>NUCLEOTIDE SEQUENCE</scope>
    <source>
        <strain evidence="1">Expedition CK06-06</strain>
    </source>
</reference>
<gene>
    <name evidence="1" type="ORF">S01H4_31163</name>
</gene>
<proteinExistence type="predicted"/>
<dbReference type="AlphaFoldDB" id="X1BAB5"/>
<dbReference type="EMBL" id="BART01016157">
    <property type="protein sequence ID" value="GAG78217.1"/>
    <property type="molecule type" value="Genomic_DNA"/>
</dbReference>
<organism evidence="1">
    <name type="scientific">marine sediment metagenome</name>
    <dbReference type="NCBI Taxonomy" id="412755"/>
    <lineage>
        <taxon>unclassified sequences</taxon>
        <taxon>metagenomes</taxon>
        <taxon>ecological metagenomes</taxon>
    </lineage>
</organism>
<sequence length="45" mass="4980">MGIEIPEILEVHGILEGLEVPVENVLVLKGIQLLDILYKQLIITA</sequence>
<evidence type="ECO:0000313" key="1">
    <source>
        <dbReference type="EMBL" id="GAG78217.1"/>
    </source>
</evidence>
<protein>
    <submittedName>
        <fullName evidence="1">Uncharacterized protein</fullName>
    </submittedName>
</protein>
<accession>X1BAB5</accession>